<evidence type="ECO:0000313" key="9">
    <source>
        <dbReference type="Proteomes" id="UP000199315"/>
    </source>
</evidence>
<evidence type="ECO:0000256" key="4">
    <source>
        <dbReference type="ARBA" id="ARBA00022723"/>
    </source>
</evidence>
<evidence type="ECO:0000256" key="1">
    <source>
        <dbReference type="ARBA" id="ARBA00001966"/>
    </source>
</evidence>
<name>A0A1D3TRJ7_9FIRM</name>
<dbReference type="InterPro" id="IPR023885">
    <property type="entry name" value="4Fe4S-binding_SPASM_dom"/>
</dbReference>
<dbReference type="SUPFAM" id="SSF102114">
    <property type="entry name" value="Radical SAM enzymes"/>
    <property type="match status" value="1"/>
</dbReference>
<evidence type="ECO:0000256" key="2">
    <source>
        <dbReference type="ARBA" id="ARBA00022485"/>
    </source>
</evidence>
<dbReference type="OrthoDB" id="9805809at2"/>
<dbReference type="GO" id="GO:0046872">
    <property type="term" value="F:metal ion binding"/>
    <property type="evidence" value="ECO:0007669"/>
    <property type="project" value="UniProtKB-KW"/>
</dbReference>
<keyword evidence="6" id="KW-0411">Iron-sulfur</keyword>
<keyword evidence="4" id="KW-0479">Metal-binding</keyword>
<dbReference type="GO" id="GO:0051539">
    <property type="term" value="F:4 iron, 4 sulfur cluster binding"/>
    <property type="evidence" value="ECO:0007669"/>
    <property type="project" value="UniProtKB-KW"/>
</dbReference>
<dbReference type="STRING" id="1619234.SAMN05421730_1004123"/>
<dbReference type="SFLD" id="SFLDG01067">
    <property type="entry name" value="SPASM/twitch_domain_containing"/>
    <property type="match status" value="1"/>
</dbReference>
<dbReference type="Gene3D" id="3.20.20.70">
    <property type="entry name" value="Aldolase class I"/>
    <property type="match status" value="1"/>
</dbReference>
<dbReference type="PANTHER" id="PTHR43787:SF10">
    <property type="entry name" value="COFACTOR MODIFYING PROTEIN"/>
    <property type="match status" value="1"/>
</dbReference>
<keyword evidence="2" id="KW-0004">4Fe-4S</keyword>
<dbReference type="SFLD" id="SFLDS00029">
    <property type="entry name" value="Radical_SAM"/>
    <property type="match status" value="1"/>
</dbReference>
<comment type="cofactor">
    <cofactor evidence="1">
        <name>[4Fe-4S] cluster</name>
        <dbReference type="ChEBI" id="CHEBI:49883"/>
    </cofactor>
</comment>
<sequence>MKKFKRIYVEITNICNLACTFCPRTKRKPRTMSAAEFLHVLEETGPYTDYIYLHIKGEPLLHPELEEILKLCGEKGVSANITTNGTLIPQAFDALKNAKSLRQINISLHSFDANTGIDFEGYLKSVTDAAKYFSANTKTITALRLWNLDRDNTTLENRARNLHILEYLEHSFGLDSPIVAADIKDKGVKLAERVYLNSDYEFEWPSLENSHYSTEGFCYGMKTQIGILADGTVVPCCLDGEGVINLGNIFTESFSDILRSERAAAIAEGFRNRTAAEELCRHCSFKDRF</sequence>
<dbReference type="Pfam" id="PF13186">
    <property type="entry name" value="SPASM"/>
    <property type="match status" value="1"/>
</dbReference>
<dbReference type="PROSITE" id="PS51918">
    <property type="entry name" value="RADICAL_SAM"/>
    <property type="match status" value="1"/>
</dbReference>
<feature type="domain" description="Radical SAM core" evidence="7">
    <location>
        <begin position="1"/>
        <end position="201"/>
    </location>
</feature>
<keyword evidence="3" id="KW-0949">S-adenosyl-L-methionine</keyword>
<evidence type="ECO:0000259" key="7">
    <source>
        <dbReference type="PROSITE" id="PS51918"/>
    </source>
</evidence>
<dbReference type="CDD" id="cd01335">
    <property type="entry name" value="Radical_SAM"/>
    <property type="match status" value="1"/>
</dbReference>
<gene>
    <name evidence="8" type="ORF">SAMN05421730_1004123</name>
</gene>
<dbReference type="InterPro" id="IPR007197">
    <property type="entry name" value="rSAM"/>
</dbReference>
<evidence type="ECO:0000256" key="3">
    <source>
        <dbReference type="ARBA" id="ARBA00022691"/>
    </source>
</evidence>
<dbReference type="AlphaFoldDB" id="A0A1D3TRJ7"/>
<evidence type="ECO:0000256" key="6">
    <source>
        <dbReference type="ARBA" id="ARBA00023014"/>
    </source>
</evidence>
<dbReference type="EMBL" id="FMKA01000004">
    <property type="protein sequence ID" value="SCP96348.1"/>
    <property type="molecule type" value="Genomic_DNA"/>
</dbReference>
<organism evidence="8 9">
    <name type="scientific">Anaerobium acetethylicum</name>
    <dbReference type="NCBI Taxonomy" id="1619234"/>
    <lineage>
        <taxon>Bacteria</taxon>
        <taxon>Bacillati</taxon>
        <taxon>Bacillota</taxon>
        <taxon>Clostridia</taxon>
        <taxon>Lachnospirales</taxon>
        <taxon>Lachnospiraceae</taxon>
        <taxon>Anaerobium</taxon>
    </lineage>
</organism>
<dbReference type="Pfam" id="PF04055">
    <property type="entry name" value="Radical_SAM"/>
    <property type="match status" value="1"/>
</dbReference>
<dbReference type="GO" id="GO:0003824">
    <property type="term" value="F:catalytic activity"/>
    <property type="evidence" value="ECO:0007669"/>
    <property type="project" value="InterPro"/>
</dbReference>
<dbReference type="Proteomes" id="UP000199315">
    <property type="component" value="Unassembled WGS sequence"/>
</dbReference>
<evidence type="ECO:0000256" key="5">
    <source>
        <dbReference type="ARBA" id="ARBA00023004"/>
    </source>
</evidence>
<dbReference type="RefSeq" id="WP_091231487.1">
    <property type="nucleotide sequence ID" value="NZ_FMKA01000004.1"/>
</dbReference>
<protein>
    <submittedName>
        <fullName evidence="8">Radical SAM additional 4Fe4S-binding SPASM domain-containing protein</fullName>
    </submittedName>
</protein>
<proteinExistence type="predicted"/>
<dbReference type="PANTHER" id="PTHR43787">
    <property type="entry name" value="FEMO COFACTOR BIOSYNTHESIS PROTEIN NIFB-RELATED"/>
    <property type="match status" value="1"/>
</dbReference>
<dbReference type="InterPro" id="IPR058240">
    <property type="entry name" value="rSAM_sf"/>
</dbReference>
<accession>A0A1D3TRJ7</accession>
<dbReference type="CDD" id="cd21122">
    <property type="entry name" value="SPASM_rSAM"/>
    <property type="match status" value="1"/>
</dbReference>
<keyword evidence="5" id="KW-0408">Iron</keyword>
<reference evidence="8 9" key="1">
    <citation type="submission" date="2016-09" db="EMBL/GenBank/DDBJ databases">
        <authorList>
            <person name="Capua I."/>
            <person name="De Benedictis P."/>
            <person name="Joannis T."/>
            <person name="Lombin L.H."/>
            <person name="Cattoli G."/>
        </authorList>
    </citation>
    <scope>NUCLEOTIDE SEQUENCE [LARGE SCALE GENOMIC DNA]</scope>
    <source>
        <strain evidence="8 9">GluBS11</strain>
    </source>
</reference>
<evidence type="ECO:0000313" key="8">
    <source>
        <dbReference type="EMBL" id="SCP96348.1"/>
    </source>
</evidence>
<keyword evidence="9" id="KW-1185">Reference proteome</keyword>
<dbReference type="InterPro" id="IPR013785">
    <property type="entry name" value="Aldolase_TIM"/>
</dbReference>